<protein>
    <submittedName>
        <fullName evidence="2">Uncharacterized protein</fullName>
    </submittedName>
</protein>
<evidence type="ECO:0000313" key="2">
    <source>
        <dbReference type="EMBL" id="TWT39556.1"/>
    </source>
</evidence>
<organism evidence="2 3">
    <name type="scientific">Blastopirellula retiformator</name>
    <dbReference type="NCBI Taxonomy" id="2527970"/>
    <lineage>
        <taxon>Bacteria</taxon>
        <taxon>Pseudomonadati</taxon>
        <taxon>Planctomycetota</taxon>
        <taxon>Planctomycetia</taxon>
        <taxon>Pirellulales</taxon>
        <taxon>Pirellulaceae</taxon>
        <taxon>Blastopirellula</taxon>
    </lineage>
</organism>
<keyword evidence="3" id="KW-1185">Reference proteome</keyword>
<keyword evidence="1" id="KW-1133">Transmembrane helix</keyword>
<evidence type="ECO:0000256" key="1">
    <source>
        <dbReference type="SAM" id="Phobius"/>
    </source>
</evidence>
<dbReference type="AlphaFoldDB" id="A0A5C5VLQ5"/>
<proteinExistence type="predicted"/>
<reference evidence="2 3" key="1">
    <citation type="submission" date="2019-02" db="EMBL/GenBank/DDBJ databases">
        <title>Deep-cultivation of Planctomycetes and their phenomic and genomic characterization uncovers novel biology.</title>
        <authorList>
            <person name="Wiegand S."/>
            <person name="Jogler M."/>
            <person name="Boedeker C."/>
            <person name="Pinto D."/>
            <person name="Vollmers J."/>
            <person name="Rivas-Marin E."/>
            <person name="Kohn T."/>
            <person name="Peeters S.H."/>
            <person name="Heuer A."/>
            <person name="Rast P."/>
            <person name="Oberbeckmann S."/>
            <person name="Bunk B."/>
            <person name="Jeske O."/>
            <person name="Meyerdierks A."/>
            <person name="Storesund J.E."/>
            <person name="Kallscheuer N."/>
            <person name="Luecker S."/>
            <person name="Lage O.M."/>
            <person name="Pohl T."/>
            <person name="Merkel B.J."/>
            <person name="Hornburger P."/>
            <person name="Mueller R.-W."/>
            <person name="Bruemmer F."/>
            <person name="Labrenz M."/>
            <person name="Spormann A.M."/>
            <person name="Op Den Camp H."/>
            <person name="Overmann J."/>
            <person name="Amann R."/>
            <person name="Jetten M.S.M."/>
            <person name="Mascher T."/>
            <person name="Medema M.H."/>
            <person name="Devos D.P."/>
            <person name="Kaster A.-K."/>
            <person name="Ovreas L."/>
            <person name="Rohde M."/>
            <person name="Galperin M.Y."/>
            <person name="Jogler C."/>
        </authorList>
    </citation>
    <scope>NUCLEOTIDE SEQUENCE [LARGE SCALE GENOMIC DNA]</scope>
    <source>
        <strain evidence="2 3">Enr8</strain>
    </source>
</reference>
<name>A0A5C5VLQ5_9BACT</name>
<gene>
    <name evidence="2" type="ORF">Enr8_12560</name>
</gene>
<keyword evidence="1" id="KW-0472">Membrane</keyword>
<keyword evidence="1" id="KW-0812">Transmembrane</keyword>
<accession>A0A5C5VLQ5</accession>
<dbReference type="Proteomes" id="UP000318878">
    <property type="component" value="Unassembled WGS sequence"/>
</dbReference>
<comment type="caution">
    <text evidence="2">The sequence shown here is derived from an EMBL/GenBank/DDBJ whole genome shotgun (WGS) entry which is preliminary data.</text>
</comment>
<feature type="transmembrane region" description="Helical" evidence="1">
    <location>
        <begin position="27"/>
        <end position="44"/>
    </location>
</feature>
<dbReference type="EMBL" id="SJPF01000001">
    <property type="protein sequence ID" value="TWT39556.1"/>
    <property type="molecule type" value="Genomic_DNA"/>
</dbReference>
<evidence type="ECO:0000313" key="3">
    <source>
        <dbReference type="Proteomes" id="UP000318878"/>
    </source>
</evidence>
<sequence length="88" mass="9726">MTMVWFLLALVMNPRLDQLPIMIQVTLIFSCGQSLGLWLALLAVRAAGFELRTAENDPLEIPPEYLAAREAAAQKAADPWTENEDPAS</sequence>